<organism evidence="2 3">
    <name type="scientific">Phocaeicola plebeius</name>
    <dbReference type="NCBI Taxonomy" id="310297"/>
    <lineage>
        <taxon>Bacteria</taxon>
        <taxon>Pseudomonadati</taxon>
        <taxon>Bacteroidota</taxon>
        <taxon>Bacteroidia</taxon>
        <taxon>Bacteroidales</taxon>
        <taxon>Bacteroidaceae</taxon>
        <taxon>Phocaeicola</taxon>
    </lineage>
</organism>
<proteinExistence type="predicted"/>
<sequence length="516" mass="57977">MKRYKLLYSSLFALLIAGTSVTSCKDYLDVNDNPNYPVTTTMSALLPSACASTISQLGLYGDLMGDMWLQFTTQGNTTNQYNTLCNYSLTVTSYNGFFTNAYTNTLPDLKDVLSMAEQEEAWDYWVIAKVLTAYNYHMLADLYEDIPFTEALDQEKYPYPHYDDGHTVVYPGILSLLQEAIDKCPQAAEKSSSYIDTYDMFLEGDIEKWRKFAKNLKLKVLVRDFDANKQAIQALLDENDFLEDDCAFTKFEDATDKGNPLYEYNIRQLNTKVNIRACHTLVEYLLHYDDPRIANLYEVTAASNGEGENSDIYEGLPCGSKPQTSTIALVESSAYTQAYDDPVYLMNKAEIFFLEAEAYARLGNASAAKEKYDNGVKAAFDRWESTAGKGEEFIAAGGAYAFDETSEETMMKCIMTQKWISYAHANALDGVFDRNRTGIPAISSATTVRVSDVALQRELTPGYELGTLVAPGASVLQPTDFPRRLLIPSRSSQYNPNAPVTKNLEEPMWWQVERGK</sequence>
<dbReference type="SUPFAM" id="SSF48452">
    <property type="entry name" value="TPR-like"/>
    <property type="match status" value="1"/>
</dbReference>
<dbReference type="PROSITE" id="PS51257">
    <property type="entry name" value="PROKAR_LIPOPROTEIN"/>
    <property type="match status" value="1"/>
</dbReference>
<evidence type="ECO:0000313" key="2">
    <source>
        <dbReference type="EMBL" id="RGM87645.1"/>
    </source>
</evidence>
<dbReference type="RefSeq" id="WP_117702537.1">
    <property type="nucleotide sequence ID" value="NZ_QSTW01000020.1"/>
</dbReference>
<dbReference type="AlphaFoldDB" id="A0A3E4Z5J7"/>
<gene>
    <name evidence="2" type="ORF">DXB87_13355</name>
</gene>
<evidence type="ECO:0000256" key="1">
    <source>
        <dbReference type="SAM" id="SignalP"/>
    </source>
</evidence>
<feature type="chain" id="PRO_5017803959" evidence="1">
    <location>
        <begin position="25"/>
        <end position="516"/>
    </location>
</feature>
<evidence type="ECO:0000313" key="3">
    <source>
        <dbReference type="Proteomes" id="UP000260814"/>
    </source>
</evidence>
<feature type="signal peptide" evidence="1">
    <location>
        <begin position="1"/>
        <end position="24"/>
    </location>
</feature>
<dbReference type="Pfam" id="PF12771">
    <property type="entry name" value="SusD-like_2"/>
    <property type="match status" value="1"/>
</dbReference>
<dbReference type="Gene3D" id="1.25.40.390">
    <property type="match status" value="1"/>
</dbReference>
<keyword evidence="2" id="KW-0449">Lipoprotein</keyword>
<reference evidence="2 3" key="1">
    <citation type="submission" date="2018-08" db="EMBL/GenBank/DDBJ databases">
        <title>A genome reference for cultivated species of the human gut microbiota.</title>
        <authorList>
            <person name="Zou Y."/>
            <person name="Xue W."/>
            <person name="Luo G."/>
        </authorList>
    </citation>
    <scope>NUCLEOTIDE SEQUENCE [LARGE SCALE GENOMIC DNA]</scope>
    <source>
        <strain evidence="2 3">OM06-2</strain>
    </source>
</reference>
<dbReference type="Proteomes" id="UP000260814">
    <property type="component" value="Unassembled WGS sequence"/>
</dbReference>
<name>A0A3E4Z5J7_9BACT</name>
<dbReference type="InterPro" id="IPR011990">
    <property type="entry name" value="TPR-like_helical_dom_sf"/>
</dbReference>
<keyword evidence="1" id="KW-0732">Signal</keyword>
<protein>
    <submittedName>
        <fullName evidence="2">SusD/RagB family nutrient-binding outer membrane lipoprotein</fullName>
    </submittedName>
</protein>
<dbReference type="EMBL" id="QSTW01000020">
    <property type="protein sequence ID" value="RGM87645.1"/>
    <property type="molecule type" value="Genomic_DNA"/>
</dbReference>
<comment type="caution">
    <text evidence="2">The sequence shown here is derived from an EMBL/GenBank/DDBJ whole genome shotgun (WGS) entry which is preliminary data.</text>
</comment>
<dbReference type="InterPro" id="IPR041662">
    <property type="entry name" value="SusD-like_2"/>
</dbReference>
<accession>A0A3E4Z5J7</accession>